<name>W4Q3G6_9BACI</name>
<dbReference type="RefSeq" id="WP_034746195.1">
    <property type="nucleotide sequence ID" value="NZ_BAUT01000025.1"/>
</dbReference>
<feature type="transmembrane region" description="Helical" evidence="1">
    <location>
        <begin position="172"/>
        <end position="194"/>
    </location>
</feature>
<organism evidence="2 3">
    <name type="scientific">Halalkalibacter wakoensis JCM 9140</name>
    <dbReference type="NCBI Taxonomy" id="1236970"/>
    <lineage>
        <taxon>Bacteria</taxon>
        <taxon>Bacillati</taxon>
        <taxon>Bacillota</taxon>
        <taxon>Bacilli</taxon>
        <taxon>Bacillales</taxon>
        <taxon>Bacillaceae</taxon>
        <taxon>Halalkalibacter</taxon>
    </lineage>
</organism>
<evidence type="ECO:0000313" key="3">
    <source>
        <dbReference type="Proteomes" id="UP000018890"/>
    </source>
</evidence>
<dbReference type="AlphaFoldDB" id="W4Q3G6"/>
<keyword evidence="3" id="KW-1185">Reference proteome</keyword>
<proteinExistence type="predicted"/>
<dbReference type="OrthoDB" id="2717960at2"/>
<keyword evidence="1" id="KW-1133">Transmembrane helix</keyword>
<dbReference type="Pfam" id="PF04854">
    <property type="entry name" value="DUF624"/>
    <property type="match status" value="1"/>
</dbReference>
<evidence type="ECO:0008006" key="4">
    <source>
        <dbReference type="Google" id="ProtNLM"/>
    </source>
</evidence>
<comment type="caution">
    <text evidence="2">The sequence shown here is derived from an EMBL/GenBank/DDBJ whole genome shotgun (WGS) entry which is preliminary data.</text>
</comment>
<accession>W4Q3G6</accession>
<dbReference type="EMBL" id="BAUT01000025">
    <property type="protein sequence ID" value="GAE26480.1"/>
    <property type="molecule type" value="Genomic_DNA"/>
</dbReference>
<feature type="transmembrane region" description="Helical" evidence="1">
    <location>
        <begin position="104"/>
        <end position="129"/>
    </location>
</feature>
<evidence type="ECO:0000313" key="2">
    <source>
        <dbReference type="EMBL" id="GAE26480.1"/>
    </source>
</evidence>
<feature type="transmembrane region" description="Helical" evidence="1">
    <location>
        <begin position="141"/>
        <end position="166"/>
    </location>
</feature>
<protein>
    <recommendedName>
        <fullName evidence="4">YESV protein</fullName>
    </recommendedName>
</protein>
<keyword evidence="1" id="KW-0472">Membrane</keyword>
<feature type="transmembrane region" description="Helical" evidence="1">
    <location>
        <begin position="75"/>
        <end position="98"/>
    </location>
</feature>
<dbReference type="STRING" id="1236970.JCM9140_2550"/>
<keyword evidence="1" id="KW-0812">Transmembrane</keyword>
<dbReference type="Proteomes" id="UP000018890">
    <property type="component" value="Unassembled WGS sequence"/>
</dbReference>
<feature type="transmembrane region" description="Helical" evidence="1">
    <location>
        <begin position="20"/>
        <end position="46"/>
    </location>
</feature>
<gene>
    <name evidence="2" type="ORF">JCM9140_2550</name>
</gene>
<dbReference type="InterPro" id="IPR006938">
    <property type="entry name" value="DUF624"/>
</dbReference>
<evidence type="ECO:0000256" key="1">
    <source>
        <dbReference type="SAM" id="Phobius"/>
    </source>
</evidence>
<reference evidence="2" key="1">
    <citation type="journal article" date="2014" name="Genome Announc.">
        <title>Draft Genome Sequences of Three Alkaliphilic Bacillus Strains, Bacillus wakoensis JCM 9140T, Bacillus akibai JCM 9157T, and Bacillus hemicellulosilyticus JCM 9152T.</title>
        <authorList>
            <person name="Yuki M."/>
            <person name="Oshima K."/>
            <person name="Suda W."/>
            <person name="Oshida Y."/>
            <person name="Kitamura K."/>
            <person name="Iida T."/>
            <person name="Hattori M."/>
            <person name="Ohkuma M."/>
        </authorList>
    </citation>
    <scope>NUCLEOTIDE SEQUENCE [LARGE SCALE GENOMIC DNA]</scope>
    <source>
        <strain evidence="2">JCM 9140</strain>
    </source>
</reference>
<sequence length="206" mass="23638">MVQKVFAIAEFIYRFVALNVLWVVFCLIGLGIFGIMPATVALFSVVRQWIKGEKDIALFTSFFHFYKAEFVRSNLVGAVFVPVFYILYVNVAFVSYFYSESVQMYIYIVLITISCIVIMTFVNVFSVMAHFKFKTLEYIKVAAGLVFLNPIRAGFQLIWVVAYIFIAIFYPSLFIAIGISVFAYILMAINYTVFQKYSLAKGVKMQ</sequence>